<dbReference type="GeneID" id="30981964"/>
<sequence>MGREGIDIREDEGRGRHQRLNPWIALSGGHQRHGQWIRSRLRSYMSIEHRYGG</sequence>
<dbReference type="RefSeq" id="XP_020063724.1">
    <property type="nucleotide sequence ID" value="XM_020207827.1"/>
</dbReference>
<dbReference type="Proteomes" id="UP000094285">
    <property type="component" value="Unassembled WGS sequence"/>
</dbReference>
<evidence type="ECO:0000313" key="2">
    <source>
        <dbReference type="Proteomes" id="UP000094285"/>
    </source>
</evidence>
<accession>A0A1E4SGR2</accession>
<name>A0A1E4SGR2_9ASCO</name>
<proteinExistence type="predicted"/>
<gene>
    <name evidence="1" type="ORF">CANTADRAFT_26639</name>
</gene>
<reference evidence="2" key="1">
    <citation type="submission" date="2016-05" db="EMBL/GenBank/DDBJ databases">
        <title>Comparative genomics of biotechnologically important yeasts.</title>
        <authorList>
            <consortium name="DOE Joint Genome Institute"/>
            <person name="Riley R."/>
            <person name="Haridas S."/>
            <person name="Wolfe K.H."/>
            <person name="Lopes M.R."/>
            <person name="Hittinger C.T."/>
            <person name="Goker M."/>
            <person name="Salamov A."/>
            <person name="Wisecaver J."/>
            <person name="Long T.M."/>
            <person name="Aerts A.L."/>
            <person name="Barry K."/>
            <person name="Choi C."/>
            <person name="Clum A."/>
            <person name="Coughlan A.Y."/>
            <person name="Deshpande S."/>
            <person name="Douglass A.P."/>
            <person name="Hanson S.J."/>
            <person name="Klenk H.-P."/>
            <person name="Labutti K."/>
            <person name="Lapidus A."/>
            <person name="Lindquist E."/>
            <person name="Lipzen A."/>
            <person name="Meier-Kolthoff J.P."/>
            <person name="Ohm R.A."/>
            <person name="Otillar R.P."/>
            <person name="Pangilinan J."/>
            <person name="Peng Y."/>
            <person name="Rokas A."/>
            <person name="Rosa C.A."/>
            <person name="Scheuner C."/>
            <person name="Sibirny A.A."/>
            <person name="Slot J.C."/>
            <person name="Stielow J.B."/>
            <person name="Sun H."/>
            <person name="Kurtzman C.P."/>
            <person name="Blackwell M."/>
            <person name="Grigoriev I.V."/>
            <person name="Jeffries T.W."/>
        </authorList>
    </citation>
    <scope>NUCLEOTIDE SEQUENCE [LARGE SCALE GENOMIC DNA]</scope>
    <source>
        <strain evidence="2">NRRL Y-17324</strain>
    </source>
</reference>
<organism evidence="1 2">
    <name type="scientific">Suhomyces tanzawaensis NRRL Y-17324</name>
    <dbReference type="NCBI Taxonomy" id="984487"/>
    <lineage>
        <taxon>Eukaryota</taxon>
        <taxon>Fungi</taxon>
        <taxon>Dikarya</taxon>
        <taxon>Ascomycota</taxon>
        <taxon>Saccharomycotina</taxon>
        <taxon>Pichiomycetes</taxon>
        <taxon>Debaryomycetaceae</taxon>
        <taxon>Suhomyces</taxon>
    </lineage>
</organism>
<protein>
    <submittedName>
        <fullName evidence="1">Uncharacterized protein</fullName>
    </submittedName>
</protein>
<dbReference type="AlphaFoldDB" id="A0A1E4SGR2"/>
<keyword evidence="2" id="KW-1185">Reference proteome</keyword>
<evidence type="ECO:0000313" key="1">
    <source>
        <dbReference type="EMBL" id="ODV78602.1"/>
    </source>
</evidence>
<dbReference type="EMBL" id="KV453913">
    <property type="protein sequence ID" value="ODV78602.1"/>
    <property type="molecule type" value="Genomic_DNA"/>
</dbReference>